<dbReference type="Proteomes" id="UP000604825">
    <property type="component" value="Unassembled WGS sequence"/>
</dbReference>
<evidence type="ECO:0000313" key="3">
    <source>
        <dbReference type="Proteomes" id="UP000604825"/>
    </source>
</evidence>
<dbReference type="InterPro" id="IPR001810">
    <property type="entry name" value="F-box_dom"/>
</dbReference>
<comment type="caution">
    <text evidence="2">The sequence shown here is derived from an EMBL/GenBank/DDBJ whole genome shotgun (WGS) entry which is preliminary data.</text>
</comment>
<feature type="domain" description="F-box" evidence="1">
    <location>
        <begin position="57"/>
        <end position="93"/>
    </location>
</feature>
<protein>
    <recommendedName>
        <fullName evidence="1">F-box domain-containing protein</fullName>
    </recommendedName>
</protein>
<reference evidence="2" key="1">
    <citation type="submission" date="2020-10" db="EMBL/GenBank/DDBJ databases">
        <authorList>
            <person name="Han B."/>
            <person name="Lu T."/>
            <person name="Zhao Q."/>
            <person name="Huang X."/>
            <person name="Zhao Y."/>
        </authorList>
    </citation>
    <scope>NUCLEOTIDE SEQUENCE</scope>
</reference>
<name>A0A811Q4W6_9POAL</name>
<dbReference type="AlphaFoldDB" id="A0A811Q4W6"/>
<organism evidence="2 3">
    <name type="scientific">Miscanthus lutarioriparius</name>
    <dbReference type="NCBI Taxonomy" id="422564"/>
    <lineage>
        <taxon>Eukaryota</taxon>
        <taxon>Viridiplantae</taxon>
        <taxon>Streptophyta</taxon>
        <taxon>Embryophyta</taxon>
        <taxon>Tracheophyta</taxon>
        <taxon>Spermatophyta</taxon>
        <taxon>Magnoliopsida</taxon>
        <taxon>Liliopsida</taxon>
        <taxon>Poales</taxon>
        <taxon>Poaceae</taxon>
        <taxon>PACMAD clade</taxon>
        <taxon>Panicoideae</taxon>
        <taxon>Andropogonodae</taxon>
        <taxon>Andropogoneae</taxon>
        <taxon>Saccharinae</taxon>
        <taxon>Miscanthus</taxon>
    </lineage>
</organism>
<dbReference type="InterPro" id="IPR053197">
    <property type="entry name" value="F-box_SCFL_complex_component"/>
</dbReference>
<accession>A0A811Q4W6</accession>
<proteinExistence type="predicted"/>
<gene>
    <name evidence="2" type="ORF">NCGR_LOCUS34755</name>
</gene>
<dbReference type="PANTHER" id="PTHR34223">
    <property type="entry name" value="OS11G0201299 PROTEIN"/>
    <property type="match status" value="1"/>
</dbReference>
<dbReference type="OrthoDB" id="612216at2759"/>
<evidence type="ECO:0000313" key="2">
    <source>
        <dbReference type="EMBL" id="CAD6250988.1"/>
    </source>
</evidence>
<evidence type="ECO:0000259" key="1">
    <source>
        <dbReference type="Pfam" id="PF00646"/>
    </source>
</evidence>
<dbReference type="EMBL" id="CAJGYO010000008">
    <property type="protein sequence ID" value="CAD6250988.1"/>
    <property type="molecule type" value="Genomic_DNA"/>
</dbReference>
<dbReference type="Pfam" id="PF00646">
    <property type="entry name" value="F-box"/>
    <property type="match status" value="1"/>
</dbReference>
<dbReference type="SUPFAM" id="SSF81383">
    <property type="entry name" value="F-box domain"/>
    <property type="match status" value="1"/>
</dbReference>
<sequence length="133" mass="14392">MDDLARMLVRGLDFFMMGGNMLSLTKTAFTNLPHPPAATTAPLSGAVRALDRVDLISFLPGGILRDIVSRLPVKDATRTTVLSTRWRRVWHTTPLILVHAHLLPNASIGTGRNRLGADPRNIADAVSTVLAST</sequence>
<dbReference type="InterPro" id="IPR036047">
    <property type="entry name" value="F-box-like_dom_sf"/>
</dbReference>
<dbReference type="PANTHER" id="PTHR34223:SF51">
    <property type="entry name" value="OS06G0556300 PROTEIN"/>
    <property type="match status" value="1"/>
</dbReference>
<keyword evidence="3" id="KW-1185">Reference proteome</keyword>